<dbReference type="InterPro" id="IPR005119">
    <property type="entry name" value="LysR_subst-bd"/>
</dbReference>
<evidence type="ECO:0000259" key="5">
    <source>
        <dbReference type="PROSITE" id="PS50931"/>
    </source>
</evidence>
<dbReference type="Proteomes" id="UP000022611">
    <property type="component" value="Unassembled WGS sequence"/>
</dbReference>
<protein>
    <submittedName>
        <fullName evidence="6">CynR</fullName>
    </submittedName>
</protein>
<dbReference type="PANTHER" id="PTHR30419:SF8">
    <property type="entry name" value="NITROGEN ASSIMILATION TRANSCRIPTIONAL ACTIVATOR-RELATED"/>
    <property type="match status" value="1"/>
</dbReference>
<dbReference type="RefSeq" id="WP_024265059.1">
    <property type="nucleotide sequence ID" value="NZ_AFOY02000015.1"/>
</dbReference>
<evidence type="ECO:0000256" key="2">
    <source>
        <dbReference type="ARBA" id="ARBA00023015"/>
    </source>
</evidence>
<keyword evidence="3" id="KW-0238">DNA-binding</keyword>
<dbReference type="InterPro" id="IPR036390">
    <property type="entry name" value="WH_DNA-bd_sf"/>
</dbReference>
<organism evidence="6 7">
    <name type="scientific">Pseudomonas fluorescens HK44</name>
    <dbReference type="NCBI Taxonomy" id="1042209"/>
    <lineage>
        <taxon>Bacteria</taxon>
        <taxon>Pseudomonadati</taxon>
        <taxon>Pseudomonadota</taxon>
        <taxon>Gammaproteobacteria</taxon>
        <taxon>Pseudomonadales</taxon>
        <taxon>Pseudomonadaceae</taxon>
        <taxon>Pseudomonas</taxon>
    </lineage>
</organism>
<evidence type="ECO:0000256" key="4">
    <source>
        <dbReference type="ARBA" id="ARBA00023163"/>
    </source>
</evidence>
<dbReference type="eggNOG" id="COG0583">
    <property type="taxonomic scope" value="Bacteria"/>
</dbReference>
<keyword evidence="4" id="KW-0804">Transcription</keyword>
<evidence type="ECO:0000313" key="6">
    <source>
        <dbReference type="EMBL" id="EXF93714.1"/>
    </source>
</evidence>
<evidence type="ECO:0000256" key="1">
    <source>
        <dbReference type="ARBA" id="ARBA00009437"/>
    </source>
</evidence>
<dbReference type="HOGENOM" id="CLU_120809_0_0_6"/>
<dbReference type="EMBL" id="AFOY02000015">
    <property type="protein sequence ID" value="EXF93714.1"/>
    <property type="molecule type" value="Genomic_DNA"/>
</dbReference>
<evidence type="ECO:0000256" key="3">
    <source>
        <dbReference type="ARBA" id="ARBA00023125"/>
    </source>
</evidence>
<sequence>MDNELQEKRLGYLHEVGLQGGIRKAADVLNVNPSVISRQVALLERSLHLPLLERRGRNVVLTEAGKLLSDHFSETQERREALTKHLNDLRYMRGGTVNLRIGPGMVANFVANELREFSKVYPDVFVDISSGDMSATLMMLVRGEVDMALSFGPIDNVSLQRRSFIRGPICAIVPDDVGAD</sequence>
<dbReference type="SUPFAM" id="SSF46785">
    <property type="entry name" value="Winged helix' DNA-binding domain"/>
    <property type="match status" value="1"/>
</dbReference>
<feature type="domain" description="HTH lysR-type" evidence="5">
    <location>
        <begin position="5"/>
        <end position="62"/>
    </location>
</feature>
<dbReference type="InterPro" id="IPR036388">
    <property type="entry name" value="WH-like_DNA-bd_sf"/>
</dbReference>
<proteinExistence type="inferred from homology"/>
<dbReference type="GO" id="GO:0003677">
    <property type="term" value="F:DNA binding"/>
    <property type="evidence" value="ECO:0007669"/>
    <property type="project" value="UniProtKB-KW"/>
</dbReference>
<dbReference type="InterPro" id="IPR000847">
    <property type="entry name" value="LysR_HTH_N"/>
</dbReference>
<dbReference type="Pfam" id="PF03466">
    <property type="entry name" value="LysR_substrate"/>
    <property type="match status" value="1"/>
</dbReference>
<keyword evidence="2" id="KW-0805">Transcription regulation</keyword>
<gene>
    <name evidence="6" type="ORF">HK44_008690</name>
</gene>
<dbReference type="PROSITE" id="PS50931">
    <property type="entry name" value="HTH_LYSR"/>
    <property type="match status" value="1"/>
</dbReference>
<dbReference type="Pfam" id="PF00126">
    <property type="entry name" value="HTH_1"/>
    <property type="match status" value="1"/>
</dbReference>
<dbReference type="AlphaFoldDB" id="A0A010RY21"/>
<dbReference type="InterPro" id="IPR050950">
    <property type="entry name" value="HTH-type_LysR_regulators"/>
</dbReference>
<dbReference type="GO" id="GO:0005829">
    <property type="term" value="C:cytosol"/>
    <property type="evidence" value="ECO:0007669"/>
    <property type="project" value="TreeGrafter"/>
</dbReference>
<dbReference type="SUPFAM" id="SSF53850">
    <property type="entry name" value="Periplasmic binding protein-like II"/>
    <property type="match status" value="1"/>
</dbReference>
<evidence type="ECO:0000313" key="7">
    <source>
        <dbReference type="Proteomes" id="UP000022611"/>
    </source>
</evidence>
<dbReference type="Gene3D" id="1.10.10.10">
    <property type="entry name" value="Winged helix-like DNA-binding domain superfamily/Winged helix DNA-binding domain"/>
    <property type="match status" value="1"/>
</dbReference>
<comment type="similarity">
    <text evidence="1">Belongs to the LysR transcriptional regulatory family.</text>
</comment>
<dbReference type="PATRIC" id="fig|1042209.11.peg.4127"/>
<comment type="caution">
    <text evidence="6">The sequence shown here is derived from an EMBL/GenBank/DDBJ whole genome shotgun (WGS) entry which is preliminary data.</text>
</comment>
<dbReference type="GO" id="GO:0003700">
    <property type="term" value="F:DNA-binding transcription factor activity"/>
    <property type="evidence" value="ECO:0007669"/>
    <property type="project" value="InterPro"/>
</dbReference>
<reference evidence="6 7" key="1">
    <citation type="journal article" date="2011" name="J. Bacteriol.">
        <title>Draft genome sequence of the polycyclic aromatic hydrocarbon-degrading, genetically engineered bioluminescent bioreporter Pseudomonas fluorescens HK44.</title>
        <authorList>
            <person name="Chauhan A."/>
            <person name="Layton A.C."/>
            <person name="Williams D.E."/>
            <person name="Smartt A.E."/>
            <person name="Ripp S."/>
            <person name="Karpinets T.V."/>
            <person name="Brown S.D."/>
            <person name="Sayler G.S."/>
        </authorList>
    </citation>
    <scope>NUCLEOTIDE SEQUENCE [LARGE SCALE GENOMIC DNA]</scope>
    <source>
        <strain evidence="6 7">HK44</strain>
    </source>
</reference>
<dbReference type="PANTHER" id="PTHR30419">
    <property type="entry name" value="HTH-TYPE TRANSCRIPTIONAL REGULATOR YBHD"/>
    <property type="match status" value="1"/>
</dbReference>
<name>A0A010RY21_PSEFL</name>
<dbReference type="Gene3D" id="3.40.190.290">
    <property type="match status" value="1"/>
</dbReference>
<accession>A0A010RY21</accession>